<dbReference type="AlphaFoldDB" id="A0A0B6Z6L5"/>
<accession>A0A0B6Z6L5</accession>
<reference evidence="1" key="1">
    <citation type="submission" date="2014-12" db="EMBL/GenBank/DDBJ databases">
        <title>Insight into the proteome of Arion vulgaris.</title>
        <authorList>
            <person name="Aradska J."/>
            <person name="Bulat T."/>
            <person name="Smidak R."/>
            <person name="Sarate P."/>
            <person name="Gangsoo J."/>
            <person name="Sialana F."/>
            <person name="Bilban M."/>
            <person name="Lubec G."/>
        </authorList>
    </citation>
    <scope>NUCLEOTIDE SEQUENCE</scope>
    <source>
        <tissue evidence="1">Skin</tissue>
    </source>
</reference>
<protein>
    <submittedName>
        <fullName evidence="1">Uncharacterized protein</fullName>
    </submittedName>
</protein>
<name>A0A0B6Z6L5_9EUPU</name>
<sequence length="109" mass="12868">MVGEKCQLPTWCYLLKDHKLKHQTNSSQFPIHCDEMVLFNLLIYPAAKDQNSERVFINNGELTTYPRYRMSAVVENRIHIWNCKQQGCSFKKYLNQVNLQLSVNCRKCL</sequence>
<gene>
    <name evidence="1" type="primary">ORF51230</name>
</gene>
<organism evidence="1">
    <name type="scientific">Arion vulgaris</name>
    <dbReference type="NCBI Taxonomy" id="1028688"/>
    <lineage>
        <taxon>Eukaryota</taxon>
        <taxon>Metazoa</taxon>
        <taxon>Spiralia</taxon>
        <taxon>Lophotrochozoa</taxon>
        <taxon>Mollusca</taxon>
        <taxon>Gastropoda</taxon>
        <taxon>Heterobranchia</taxon>
        <taxon>Euthyneura</taxon>
        <taxon>Panpulmonata</taxon>
        <taxon>Eupulmonata</taxon>
        <taxon>Stylommatophora</taxon>
        <taxon>Helicina</taxon>
        <taxon>Arionoidea</taxon>
        <taxon>Arionidae</taxon>
        <taxon>Arion</taxon>
    </lineage>
</organism>
<dbReference type="EMBL" id="HACG01017409">
    <property type="protein sequence ID" value="CEK64274.1"/>
    <property type="molecule type" value="Transcribed_RNA"/>
</dbReference>
<proteinExistence type="predicted"/>
<evidence type="ECO:0000313" key="1">
    <source>
        <dbReference type="EMBL" id="CEK64274.1"/>
    </source>
</evidence>
<feature type="non-terminal residue" evidence="1">
    <location>
        <position position="109"/>
    </location>
</feature>